<dbReference type="InterPro" id="IPR013877">
    <property type="entry name" value="YAP-bd/ALF4/Glomulin"/>
</dbReference>
<feature type="region of interest" description="Disordered" evidence="1">
    <location>
        <begin position="206"/>
        <end position="239"/>
    </location>
</feature>
<comment type="caution">
    <text evidence="2">The sequence shown here is derived from an EMBL/GenBank/DDBJ whole genome shotgun (WGS) entry which is preliminary data.</text>
</comment>
<dbReference type="PANTHER" id="PTHR28020">
    <property type="entry name" value="YAP1-BINDING PROTEIN 1-RELATED"/>
    <property type="match status" value="1"/>
</dbReference>
<dbReference type="EMBL" id="ML986581">
    <property type="protein sequence ID" value="KAF2269901.1"/>
    <property type="molecule type" value="Genomic_DNA"/>
</dbReference>
<feature type="compositionally biased region" description="Polar residues" evidence="1">
    <location>
        <begin position="213"/>
        <end position="225"/>
    </location>
</feature>
<dbReference type="Proteomes" id="UP000800093">
    <property type="component" value="Unassembled WGS sequence"/>
</dbReference>
<keyword evidence="3" id="KW-1185">Reference proteome</keyword>
<dbReference type="OrthoDB" id="5396786at2759"/>
<evidence type="ECO:0000313" key="3">
    <source>
        <dbReference type="Proteomes" id="UP000800093"/>
    </source>
</evidence>
<dbReference type="Pfam" id="PF08568">
    <property type="entry name" value="Kinetochor_Ybp2"/>
    <property type="match status" value="1"/>
</dbReference>
<evidence type="ECO:0000313" key="2">
    <source>
        <dbReference type="EMBL" id="KAF2269901.1"/>
    </source>
</evidence>
<name>A0A9P4TP78_9PLEO</name>
<dbReference type="GO" id="GO:0005737">
    <property type="term" value="C:cytoplasm"/>
    <property type="evidence" value="ECO:0007669"/>
    <property type="project" value="TreeGrafter"/>
</dbReference>
<dbReference type="AlphaFoldDB" id="A0A9P4TP78"/>
<evidence type="ECO:0000256" key="1">
    <source>
        <dbReference type="SAM" id="MobiDB-lite"/>
    </source>
</evidence>
<feature type="region of interest" description="Disordered" evidence="1">
    <location>
        <begin position="338"/>
        <end position="359"/>
    </location>
</feature>
<dbReference type="PANTHER" id="PTHR28020:SF1">
    <property type="entry name" value="YAP1-BINDING PROTEIN 1-RELATED"/>
    <property type="match status" value="1"/>
</dbReference>
<feature type="compositionally biased region" description="Acidic residues" evidence="1">
    <location>
        <begin position="97"/>
        <end position="108"/>
    </location>
</feature>
<dbReference type="InterPro" id="IPR040347">
    <property type="entry name" value="YBP1/2"/>
</dbReference>
<gene>
    <name evidence="2" type="ORF">CC78DRAFT_564572</name>
</gene>
<reference evidence="3" key="1">
    <citation type="journal article" date="2020" name="Stud. Mycol.">
        <title>101 Dothideomycetes genomes: A test case for predicting lifestyles and emergence of pathogens.</title>
        <authorList>
            <person name="Haridas S."/>
            <person name="Albert R."/>
            <person name="Binder M."/>
            <person name="Bloem J."/>
            <person name="LaButti K."/>
            <person name="Salamov A."/>
            <person name="Andreopoulos B."/>
            <person name="Baker S."/>
            <person name="Barry K."/>
            <person name="Bills G."/>
            <person name="Bluhm B."/>
            <person name="Cannon C."/>
            <person name="Castanera R."/>
            <person name="Culley D."/>
            <person name="Daum C."/>
            <person name="Ezra D."/>
            <person name="Gonzalez J."/>
            <person name="Henrissat B."/>
            <person name="Kuo A."/>
            <person name="Liang C."/>
            <person name="Lipzen A."/>
            <person name="Lutzoni F."/>
            <person name="Magnuson J."/>
            <person name="Mondo S."/>
            <person name="Nolan M."/>
            <person name="Ohm R."/>
            <person name="Pangilinan J."/>
            <person name="Park H.-J."/>
            <person name="Ramirez L."/>
            <person name="Alfaro M."/>
            <person name="Sun H."/>
            <person name="Tritt A."/>
            <person name="Yoshinaga Y."/>
            <person name="Zwiers L.-H."/>
            <person name="Turgeon B."/>
            <person name="Goodwin S."/>
            <person name="Spatafora J."/>
            <person name="Crous P."/>
            <person name="Grigoriev I."/>
        </authorList>
    </citation>
    <scope>NUCLEOTIDE SEQUENCE [LARGE SCALE GENOMIC DNA]</scope>
    <source>
        <strain evidence="3">CBS 304.66</strain>
    </source>
</reference>
<feature type="region of interest" description="Disordered" evidence="1">
    <location>
        <begin position="97"/>
        <end position="120"/>
    </location>
</feature>
<dbReference type="GO" id="GO:0034599">
    <property type="term" value="P:cellular response to oxidative stress"/>
    <property type="evidence" value="ECO:0007669"/>
    <property type="project" value="InterPro"/>
</dbReference>
<organism evidence="2 3">
    <name type="scientific">Lojkania enalia</name>
    <dbReference type="NCBI Taxonomy" id="147567"/>
    <lineage>
        <taxon>Eukaryota</taxon>
        <taxon>Fungi</taxon>
        <taxon>Dikarya</taxon>
        <taxon>Ascomycota</taxon>
        <taxon>Pezizomycotina</taxon>
        <taxon>Dothideomycetes</taxon>
        <taxon>Pleosporomycetidae</taxon>
        <taxon>Pleosporales</taxon>
        <taxon>Pleosporales incertae sedis</taxon>
        <taxon>Lojkania</taxon>
    </lineage>
</organism>
<sequence length="669" mass="73992">MAEEQQEQNPLLAALPPATDYLTYLTIVEYNLTEENLPLLHQILQDTELTSNIGWDLVHLLLPLLPASEECLQDVAARGNPREVILKVTEALRLLDFEDPQQDSEDEGATPITKASSSRAAPIQLGESSLSPVLPHETLPPLPLLKFEVLLTLLSTLHRRVKTKYPSRFLSTSLQAVLAAYNRSKHHLDELTLSAIKFINTLSGTKRPHLPPRTSSGNLLRTGTGLSEPDPEAQSELPTTDENVLTNRLFQSFLTHVLEDYILSLSSDQDVPGLSWSSRLMEKYEPQRIVPNKTTYAERFAEEGSLKARSTIVGQIVALAQDLGLPTDELIRTVQDPEMEKQGAPGQEDEPPSSAEDIPLSKTGSLLLLVARQVKRELYATVERTEDSAVSIFPDHEIILNNFVGTLGPHTIGLEPEALLDAILSLALIAIKKNRIGELVDDENFAKYLQVLSLVSANTPSPSLRYHAHYVTSTILRSHPSDLVRLAFIRDTLEHCPYENLKASAVGWLKGETLEANMPPSPSPDSESHSPPGNDTLSIFATPVALSNVSPFLFPDLRSSFTSLVEVSDSWMQFRTELGFFLATLNFYWLLLTAKVVHENLDITGLHKASHIEDNYLTPLKQAIGRFRESLKDDGELAIVEGSEGMVAAQTDLMILEDVIERVEKGTKG</sequence>
<proteinExistence type="predicted"/>
<accession>A0A9P4TP78</accession>
<protein>
    <submittedName>
        <fullName evidence="2">DUF1760-domain-containing protein</fullName>
    </submittedName>
</protein>